<feature type="transmembrane region" description="Helical" evidence="2">
    <location>
        <begin position="29"/>
        <end position="52"/>
    </location>
</feature>
<dbReference type="GeneID" id="100184814"/>
<dbReference type="InParanoid" id="F6S8Z7"/>
<sequence>MYVSTQYLASSCNQCLLALFKQCVAVINLFPSTVATCLFGFTKVLFVSLLAFSVWVRNFSNAEFGTWLAAVICFCLCVHAISKSTCEMTPEKSLKLKEDCSTKWLEHELKSQKSICDALEHVRAALTSKSILEEETGKTNEHLKARLLELEQFNVQLNQEVQMLRRAKDDVEMNLERKRHKLNEVKGDFKRKVVELEEAMHEVQMEKNKIKTENGVLSKSLELVKQRNEELSIRLDNTEKHVILLGHENSTLSNQLATHGVARSSDLERIRQLQTMTQRLQHSLSSAKGKLTKVGGMLGADTSLPAN</sequence>
<reference evidence="3" key="2">
    <citation type="journal article" date="2008" name="Genome Biol.">
        <title>Improved genome assembly and evidence-based global gene model set for the chordate Ciona intestinalis: new insight into intron and operon populations.</title>
        <authorList>
            <person name="Satou Y."/>
            <person name="Mineta K."/>
            <person name="Ogasawara M."/>
            <person name="Sasakura Y."/>
            <person name="Shoguchi E."/>
            <person name="Ueno K."/>
            <person name="Yamada L."/>
            <person name="Matsumoto J."/>
            <person name="Wasserscheid J."/>
            <person name="Dewar K."/>
            <person name="Wiley G.B."/>
            <person name="Macmil S.L."/>
            <person name="Roe B.A."/>
            <person name="Zeller R.W."/>
            <person name="Hastings K.E."/>
            <person name="Lemaire P."/>
            <person name="Lindquist E."/>
            <person name="Endo T."/>
            <person name="Hotta K."/>
            <person name="Inaba K."/>
        </authorList>
    </citation>
    <scope>NUCLEOTIDE SEQUENCE [LARGE SCALE GENOMIC DNA]</scope>
    <source>
        <strain evidence="3">wild type</strain>
    </source>
</reference>
<dbReference type="HOGENOM" id="CLU_905998_0_0_1"/>
<keyword evidence="1" id="KW-0175">Coiled coil</keyword>
<keyword evidence="4" id="KW-1185">Reference proteome</keyword>
<dbReference type="KEGG" id="cin:100184814"/>
<evidence type="ECO:0000256" key="1">
    <source>
        <dbReference type="SAM" id="Coils"/>
    </source>
</evidence>
<dbReference type="Ensembl" id="ENSCINT00000014668.3">
    <property type="protein sequence ID" value="ENSCINP00000014668.3"/>
    <property type="gene ID" value="ENSCING00000007138.3"/>
</dbReference>
<dbReference type="AlphaFoldDB" id="F6S8Z7"/>
<proteinExistence type="predicted"/>
<keyword evidence="2" id="KW-1133">Transmembrane helix</keyword>
<reference evidence="4" key="1">
    <citation type="journal article" date="2002" name="Science">
        <title>The draft genome of Ciona intestinalis: insights into chordate and vertebrate origins.</title>
        <authorList>
            <person name="Dehal P."/>
            <person name="Satou Y."/>
            <person name="Campbell R.K."/>
            <person name="Chapman J."/>
            <person name="Degnan B."/>
            <person name="De Tomaso A."/>
            <person name="Davidson B."/>
            <person name="Di Gregorio A."/>
            <person name="Gelpke M."/>
            <person name="Goodstein D.M."/>
            <person name="Harafuji N."/>
            <person name="Hastings K.E."/>
            <person name="Ho I."/>
            <person name="Hotta K."/>
            <person name="Huang W."/>
            <person name="Kawashima T."/>
            <person name="Lemaire P."/>
            <person name="Martinez D."/>
            <person name="Meinertzhagen I.A."/>
            <person name="Necula S."/>
            <person name="Nonaka M."/>
            <person name="Putnam N."/>
            <person name="Rash S."/>
            <person name="Saiga H."/>
            <person name="Satake M."/>
            <person name="Terry A."/>
            <person name="Yamada L."/>
            <person name="Wang H.G."/>
            <person name="Awazu S."/>
            <person name="Azumi K."/>
            <person name="Boore J."/>
            <person name="Branno M."/>
            <person name="Chin-Bow S."/>
            <person name="DeSantis R."/>
            <person name="Doyle S."/>
            <person name="Francino P."/>
            <person name="Keys D.N."/>
            <person name="Haga S."/>
            <person name="Hayashi H."/>
            <person name="Hino K."/>
            <person name="Imai K.S."/>
            <person name="Inaba K."/>
            <person name="Kano S."/>
            <person name="Kobayashi K."/>
            <person name="Kobayashi M."/>
            <person name="Lee B.I."/>
            <person name="Makabe K.W."/>
            <person name="Manohar C."/>
            <person name="Matassi G."/>
            <person name="Medina M."/>
            <person name="Mochizuki Y."/>
            <person name="Mount S."/>
            <person name="Morishita T."/>
            <person name="Miura S."/>
            <person name="Nakayama A."/>
            <person name="Nishizaka S."/>
            <person name="Nomoto H."/>
            <person name="Ohta F."/>
            <person name="Oishi K."/>
            <person name="Rigoutsos I."/>
            <person name="Sano M."/>
            <person name="Sasaki A."/>
            <person name="Sasakura Y."/>
            <person name="Shoguchi E."/>
            <person name="Shin-i T."/>
            <person name="Spagnuolo A."/>
            <person name="Stainier D."/>
            <person name="Suzuki M.M."/>
            <person name="Tassy O."/>
            <person name="Takatori N."/>
            <person name="Tokuoka M."/>
            <person name="Yagi K."/>
            <person name="Yoshizaki F."/>
            <person name="Wada S."/>
            <person name="Zhang C."/>
            <person name="Hyatt P.D."/>
            <person name="Larimer F."/>
            <person name="Detter C."/>
            <person name="Doggett N."/>
            <person name="Glavina T."/>
            <person name="Hawkins T."/>
            <person name="Richardson P."/>
            <person name="Lucas S."/>
            <person name="Kohara Y."/>
            <person name="Levine M."/>
            <person name="Satoh N."/>
            <person name="Rokhsar D.S."/>
        </authorList>
    </citation>
    <scope>NUCLEOTIDE SEQUENCE [LARGE SCALE GENOMIC DNA]</scope>
</reference>
<feature type="coiled-coil region" evidence="1">
    <location>
        <begin position="140"/>
        <end position="241"/>
    </location>
</feature>
<evidence type="ECO:0000256" key="2">
    <source>
        <dbReference type="SAM" id="Phobius"/>
    </source>
</evidence>
<accession>A0A1W2WK55</accession>
<dbReference type="OrthoDB" id="10680303at2759"/>
<dbReference type="GeneTree" id="ENSGT00390000014308"/>
<dbReference type="OMA" id="NCKIMEE"/>
<evidence type="ECO:0000313" key="3">
    <source>
        <dbReference type="Ensembl" id="ENSCINP00000014668.3"/>
    </source>
</evidence>
<reference evidence="3" key="3">
    <citation type="submission" date="2025-08" db="UniProtKB">
        <authorList>
            <consortium name="Ensembl"/>
        </authorList>
    </citation>
    <scope>IDENTIFICATION</scope>
</reference>
<dbReference type="Proteomes" id="UP000008144">
    <property type="component" value="Chromosome 3"/>
</dbReference>
<keyword evidence="2" id="KW-0812">Transmembrane</keyword>
<organism evidence="3 4">
    <name type="scientific">Ciona intestinalis</name>
    <name type="common">Transparent sea squirt</name>
    <name type="synonym">Ascidia intestinalis</name>
    <dbReference type="NCBI Taxonomy" id="7719"/>
    <lineage>
        <taxon>Eukaryota</taxon>
        <taxon>Metazoa</taxon>
        <taxon>Chordata</taxon>
        <taxon>Tunicata</taxon>
        <taxon>Ascidiacea</taxon>
        <taxon>Phlebobranchia</taxon>
        <taxon>Cionidae</taxon>
        <taxon>Ciona</taxon>
    </lineage>
</organism>
<keyword evidence="2" id="KW-0472">Membrane</keyword>
<evidence type="ECO:0000313" key="4">
    <source>
        <dbReference type="Proteomes" id="UP000008144"/>
    </source>
</evidence>
<protein>
    <submittedName>
        <fullName evidence="3">Uncharacterized LOC100184814</fullName>
    </submittedName>
</protein>
<feature type="transmembrane region" description="Helical" evidence="2">
    <location>
        <begin position="64"/>
        <end position="82"/>
    </location>
</feature>
<dbReference type="RefSeq" id="XP_002129046.1">
    <property type="nucleotide sequence ID" value="XM_002129010.3"/>
</dbReference>
<reference evidence="3" key="4">
    <citation type="submission" date="2025-09" db="UniProtKB">
        <authorList>
            <consortium name="Ensembl"/>
        </authorList>
    </citation>
    <scope>IDENTIFICATION</scope>
</reference>
<dbReference type="EMBL" id="EAAA01001615">
    <property type="status" value="NOT_ANNOTATED_CDS"/>
    <property type="molecule type" value="Genomic_DNA"/>
</dbReference>
<accession>F6S8Z7</accession>
<name>F6S8Z7_CIOIN</name>
<gene>
    <name evidence="3" type="primary">LOC100184814</name>
</gene>